<dbReference type="Gene3D" id="1.10.10.10">
    <property type="entry name" value="Winged helix-like DNA-binding domain superfamily/Winged helix DNA-binding domain"/>
    <property type="match status" value="1"/>
</dbReference>
<dbReference type="InterPro" id="IPR005119">
    <property type="entry name" value="LysR_subst-bd"/>
</dbReference>
<dbReference type="Pfam" id="PF03466">
    <property type="entry name" value="LysR_substrate"/>
    <property type="match status" value="1"/>
</dbReference>
<evidence type="ECO:0000313" key="6">
    <source>
        <dbReference type="EMBL" id="KDM91170.1"/>
    </source>
</evidence>
<dbReference type="CDD" id="cd08422">
    <property type="entry name" value="PBP2_CrgA_like"/>
    <property type="match status" value="1"/>
</dbReference>
<keyword evidence="3" id="KW-0238">DNA-binding</keyword>
<evidence type="ECO:0000256" key="2">
    <source>
        <dbReference type="ARBA" id="ARBA00023015"/>
    </source>
</evidence>
<dbReference type="GO" id="GO:0006351">
    <property type="term" value="P:DNA-templated transcription"/>
    <property type="evidence" value="ECO:0007669"/>
    <property type="project" value="TreeGrafter"/>
</dbReference>
<dbReference type="InterPro" id="IPR058163">
    <property type="entry name" value="LysR-type_TF_proteobact-type"/>
</dbReference>
<proteinExistence type="inferred from homology"/>
<dbReference type="InterPro" id="IPR000847">
    <property type="entry name" value="LysR_HTH_N"/>
</dbReference>
<dbReference type="PANTHER" id="PTHR30537">
    <property type="entry name" value="HTH-TYPE TRANSCRIPTIONAL REGULATOR"/>
    <property type="match status" value="1"/>
</dbReference>
<comment type="similarity">
    <text evidence="1">Belongs to the LysR transcriptional regulatory family.</text>
</comment>
<evidence type="ECO:0000256" key="3">
    <source>
        <dbReference type="ARBA" id="ARBA00023125"/>
    </source>
</evidence>
<dbReference type="InterPro" id="IPR036388">
    <property type="entry name" value="WH-like_DNA-bd_sf"/>
</dbReference>
<dbReference type="Gene3D" id="3.40.190.290">
    <property type="match status" value="1"/>
</dbReference>
<keyword evidence="4" id="KW-0804">Transcription</keyword>
<feature type="domain" description="HTH lysR-type" evidence="5">
    <location>
        <begin position="5"/>
        <end position="62"/>
    </location>
</feature>
<dbReference type="STRING" id="1654360.EA58_13550"/>
<dbReference type="PROSITE" id="PS50931">
    <property type="entry name" value="HTH_LYSR"/>
    <property type="match status" value="1"/>
</dbReference>
<gene>
    <name evidence="6" type="ORF">EA58_13550</name>
</gene>
<dbReference type="SUPFAM" id="SSF46785">
    <property type="entry name" value="Winged helix' DNA-binding domain"/>
    <property type="match status" value="1"/>
</dbReference>
<dbReference type="FunFam" id="1.10.10.10:FF:000001">
    <property type="entry name" value="LysR family transcriptional regulator"/>
    <property type="match status" value="1"/>
</dbReference>
<evidence type="ECO:0000313" key="7">
    <source>
        <dbReference type="Proteomes" id="UP000027192"/>
    </source>
</evidence>
<dbReference type="PANTHER" id="PTHR30537:SF5">
    <property type="entry name" value="HTH-TYPE TRANSCRIPTIONAL ACTIVATOR TTDR-RELATED"/>
    <property type="match status" value="1"/>
</dbReference>
<keyword evidence="7" id="KW-1185">Reference proteome</keyword>
<name>A0A066RL88_9GAMM</name>
<dbReference type="InterPro" id="IPR036390">
    <property type="entry name" value="WH_DNA-bd_sf"/>
</dbReference>
<evidence type="ECO:0000256" key="4">
    <source>
        <dbReference type="ARBA" id="ARBA00023163"/>
    </source>
</evidence>
<dbReference type="SUPFAM" id="SSF53850">
    <property type="entry name" value="Periplasmic binding protein-like II"/>
    <property type="match status" value="1"/>
</dbReference>
<dbReference type="EMBL" id="JMIB01000026">
    <property type="protein sequence ID" value="KDM91170.1"/>
    <property type="molecule type" value="Genomic_DNA"/>
</dbReference>
<protein>
    <recommendedName>
        <fullName evidence="5">HTH lysR-type domain-containing protein</fullName>
    </recommendedName>
</protein>
<organism evidence="6 7">
    <name type="scientific">Photobacterium galatheae</name>
    <dbReference type="NCBI Taxonomy" id="1654360"/>
    <lineage>
        <taxon>Bacteria</taxon>
        <taxon>Pseudomonadati</taxon>
        <taxon>Pseudomonadota</taxon>
        <taxon>Gammaproteobacteria</taxon>
        <taxon>Vibrionales</taxon>
        <taxon>Vibrionaceae</taxon>
        <taxon>Photobacterium</taxon>
    </lineage>
</organism>
<dbReference type="Proteomes" id="UP000027192">
    <property type="component" value="Unassembled WGS sequence"/>
</dbReference>
<comment type="caution">
    <text evidence="6">The sequence shown here is derived from an EMBL/GenBank/DDBJ whole genome shotgun (WGS) entry which is preliminary data.</text>
</comment>
<evidence type="ECO:0000259" key="5">
    <source>
        <dbReference type="PROSITE" id="PS50931"/>
    </source>
</evidence>
<dbReference type="GO" id="GO:0003700">
    <property type="term" value="F:DNA-binding transcription factor activity"/>
    <property type="evidence" value="ECO:0007669"/>
    <property type="project" value="InterPro"/>
</dbReference>
<dbReference type="OrthoDB" id="9786526at2"/>
<evidence type="ECO:0000256" key="1">
    <source>
        <dbReference type="ARBA" id="ARBA00009437"/>
    </source>
</evidence>
<keyword evidence="2" id="KW-0805">Transcription regulation</keyword>
<reference evidence="6 7" key="1">
    <citation type="submission" date="2014-04" db="EMBL/GenBank/DDBJ databases">
        <title>Draft genome sequence of Photobacterium halotolerans S2753: a solonamide, ngercheumicin and holomycin producer.</title>
        <authorList>
            <person name="Machado H.R."/>
            <person name="Gram L."/>
        </authorList>
    </citation>
    <scope>NUCLEOTIDE SEQUENCE [LARGE SCALE GENOMIC DNA]</scope>
    <source>
        <strain evidence="6 7">S2753</strain>
    </source>
</reference>
<sequence>MRSHYSLDDMRLFVKAAACQSLTQAAEITGIPLATLSRRIKNLEVQLQCRLLNRSAHYFSLTKEGKSYFSLCQPLIQELEQAQAQTDHQKQTLTGKIRITAPVNMTQEWLKRCFYDFMKRYPEVQLELVLSNELENLVLKEFDIAFRVGELPDSEWIARKLWQTPFVLCASEMYLSQHDPIQHPQQLSHHKLIAASHTTSWAMTNSKSGERFNLPLEETALTVNDIHVARDAAAEGLGITWMPAYYFETDALTQAGLTRLLPDWAGEAKSLWMMYRDRTMLSARMKAFIEHVQYLEVPPAFRTSRVK</sequence>
<dbReference type="Pfam" id="PF00126">
    <property type="entry name" value="HTH_1"/>
    <property type="match status" value="1"/>
</dbReference>
<accession>A0A066RL88</accession>
<dbReference type="GO" id="GO:0043565">
    <property type="term" value="F:sequence-specific DNA binding"/>
    <property type="evidence" value="ECO:0007669"/>
    <property type="project" value="TreeGrafter"/>
</dbReference>
<dbReference type="AlphaFoldDB" id="A0A066RL88"/>